<evidence type="ECO:0000313" key="3">
    <source>
        <dbReference type="Proteomes" id="UP000664096"/>
    </source>
</evidence>
<comment type="caution">
    <text evidence="2">The sequence shown here is derived from an EMBL/GenBank/DDBJ whole genome shotgun (WGS) entry which is preliminary data.</text>
</comment>
<dbReference type="Proteomes" id="UP000664096">
    <property type="component" value="Unassembled WGS sequence"/>
</dbReference>
<reference evidence="2" key="1">
    <citation type="submission" date="2020-12" db="EMBL/GenBank/DDBJ databases">
        <title>Oil enriched cultivation method for isolating marine PHA-producing bacteria.</title>
        <authorList>
            <person name="Zheng W."/>
            <person name="Yu S."/>
            <person name="Huang Y."/>
        </authorList>
    </citation>
    <scope>NUCLEOTIDE SEQUENCE</scope>
    <source>
        <strain evidence="2">SY-2-12</strain>
    </source>
</reference>
<dbReference type="EMBL" id="JAEKJZ010000007">
    <property type="protein sequence ID" value="MBN9673605.1"/>
    <property type="molecule type" value="Genomic_DNA"/>
</dbReference>
<name>A0A939J6S9_9HYPH</name>
<dbReference type="Pfam" id="PF10115">
    <property type="entry name" value="HlyU"/>
    <property type="match status" value="1"/>
</dbReference>
<evidence type="ECO:0000313" key="2">
    <source>
        <dbReference type="EMBL" id="MBN9673605.1"/>
    </source>
</evidence>
<gene>
    <name evidence="2" type="ORF">JF539_24830</name>
</gene>
<organism evidence="2 3">
    <name type="scientific">Roseibium aggregatum</name>
    <dbReference type="NCBI Taxonomy" id="187304"/>
    <lineage>
        <taxon>Bacteria</taxon>
        <taxon>Pseudomonadati</taxon>
        <taxon>Pseudomonadota</taxon>
        <taxon>Alphaproteobacteria</taxon>
        <taxon>Hyphomicrobiales</taxon>
        <taxon>Stappiaceae</taxon>
        <taxon>Roseibium</taxon>
    </lineage>
</organism>
<sequence>MLGNLFKSMFGSSGEGPKKSTSKVTAVSYDGYEIFAEPQPAGSQWQVSGRIEKTIGDTAKVHRFIRADTLPDEEGAANEMIRKAKMMIDQQGDTIFD</sequence>
<protein>
    <submittedName>
        <fullName evidence="2">Transcriptional regulator</fullName>
    </submittedName>
</protein>
<dbReference type="InterPro" id="IPR018772">
    <property type="entry name" value="Transcription_activator_HlyU"/>
</dbReference>
<feature type="region of interest" description="Disordered" evidence="1">
    <location>
        <begin position="1"/>
        <end position="22"/>
    </location>
</feature>
<dbReference type="RefSeq" id="WP_207143536.1">
    <property type="nucleotide sequence ID" value="NZ_JAEKJZ010000007.1"/>
</dbReference>
<dbReference type="AlphaFoldDB" id="A0A939J6S9"/>
<evidence type="ECO:0000256" key="1">
    <source>
        <dbReference type="SAM" id="MobiDB-lite"/>
    </source>
</evidence>
<accession>A0A939J6S9</accession>
<proteinExistence type="predicted"/>